<gene>
    <name evidence="1" type="ORF">GCM10023210_35140</name>
</gene>
<dbReference type="EMBL" id="BAABHX010000006">
    <property type="protein sequence ID" value="GAA5098691.1"/>
    <property type="molecule type" value="Genomic_DNA"/>
</dbReference>
<sequence>MKLIFCLLFLFQFKNCKSETPAASPSKVQTYEAVAALKSNTDPFVINSVDQNAVGKKIEDQGKIKNLKNILKNSLQREVERPYMWDIFVSSNDSLLQFYQYKDFTINNNLFKSYYAKINYEDGNYQCILLVNENSNDPYNSMIVFEDLKSEENYQRYSEVKGDKIQMILKRPDLKQNLQFQVKNGVFLDYFETQAVDKKWGKEKNGYEYQLKGKINDHLKNGYWIEKKYSIDYNKNIIEDGNYINGIKDGEWNYSPEGPVDKIEVYKLGKVIKVYHP</sequence>
<organism evidence="1 2">
    <name type="scientific">Chryseobacterium ginsengisoli</name>
    <dbReference type="NCBI Taxonomy" id="363853"/>
    <lineage>
        <taxon>Bacteria</taxon>
        <taxon>Pseudomonadati</taxon>
        <taxon>Bacteroidota</taxon>
        <taxon>Flavobacteriia</taxon>
        <taxon>Flavobacteriales</taxon>
        <taxon>Weeksellaceae</taxon>
        <taxon>Chryseobacterium group</taxon>
        <taxon>Chryseobacterium</taxon>
    </lineage>
</organism>
<name>A0ABP9MPY2_9FLAO</name>
<dbReference type="RefSeq" id="WP_345206998.1">
    <property type="nucleotide sequence ID" value="NZ_BAABHX010000006.1"/>
</dbReference>
<proteinExistence type="predicted"/>
<reference evidence="2" key="1">
    <citation type="journal article" date="2019" name="Int. J. Syst. Evol. Microbiol.">
        <title>The Global Catalogue of Microorganisms (GCM) 10K type strain sequencing project: providing services to taxonomists for standard genome sequencing and annotation.</title>
        <authorList>
            <consortium name="The Broad Institute Genomics Platform"/>
            <consortium name="The Broad Institute Genome Sequencing Center for Infectious Disease"/>
            <person name="Wu L."/>
            <person name="Ma J."/>
        </authorList>
    </citation>
    <scope>NUCLEOTIDE SEQUENCE [LARGE SCALE GENOMIC DNA]</scope>
    <source>
        <strain evidence="2">JCM 18019</strain>
    </source>
</reference>
<comment type="caution">
    <text evidence="1">The sequence shown here is derived from an EMBL/GenBank/DDBJ whole genome shotgun (WGS) entry which is preliminary data.</text>
</comment>
<protein>
    <submittedName>
        <fullName evidence="1">Uncharacterized protein</fullName>
    </submittedName>
</protein>
<evidence type="ECO:0000313" key="2">
    <source>
        <dbReference type="Proteomes" id="UP001500353"/>
    </source>
</evidence>
<evidence type="ECO:0000313" key="1">
    <source>
        <dbReference type="EMBL" id="GAA5098691.1"/>
    </source>
</evidence>
<keyword evidence="2" id="KW-1185">Reference proteome</keyword>
<dbReference type="Proteomes" id="UP001500353">
    <property type="component" value="Unassembled WGS sequence"/>
</dbReference>
<accession>A0ABP9MPY2</accession>